<feature type="signal peptide" evidence="1">
    <location>
        <begin position="1"/>
        <end position="26"/>
    </location>
</feature>
<feature type="chain" id="PRO_5047424114" evidence="1">
    <location>
        <begin position="27"/>
        <end position="52"/>
    </location>
</feature>
<organism evidence="2 3">
    <name type="scientific">Streptomyces eurythermus</name>
    <dbReference type="NCBI Taxonomy" id="42237"/>
    <lineage>
        <taxon>Bacteria</taxon>
        <taxon>Bacillati</taxon>
        <taxon>Actinomycetota</taxon>
        <taxon>Actinomycetes</taxon>
        <taxon>Kitasatosporales</taxon>
        <taxon>Streptomycetaceae</taxon>
        <taxon>Streptomyces</taxon>
    </lineage>
</organism>
<evidence type="ECO:0000256" key="1">
    <source>
        <dbReference type="SAM" id="SignalP"/>
    </source>
</evidence>
<dbReference type="EMBL" id="JBICBM010000036">
    <property type="protein sequence ID" value="MFF9887718.1"/>
    <property type="molecule type" value="Genomic_DNA"/>
</dbReference>
<name>A0ABW6Z985_9ACTN</name>
<dbReference type="RefSeq" id="WP_167345773.1">
    <property type="nucleotide sequence ID" value="NZ_JBFACJ010000044.1"/>
</dbReference>
<gene>
    <name evidence="2" type="ORF">ACF1HC_40115</name>
</gene>
<comment type="caution">
    <text evidence="2">The sequence shown here is derived from an EMBL/GenBank/DDBJ whole genome shotgun (WGS) entry which is preliminary data.</text>
</comment>
<reference evidence="2 3" key="1">
    <citation type="submission" date="2024-10" db="EMBL/GenBank/DDBJ databases">
        <title>The Natural Products Discovery Center: Release of the First 8490 Sequenced Strains for Exploring Actinobacteria Biosynthetic Diversity.</title>
        <authorList>
            <person name="Kalkreuter E."/>
            <person name="Kautsar S.A."/>
            <person name="Yang D."/>
            <person name="Bader C.D."/>
            <person name="Teijaro C.N."/>
            <person name="Fluegel L."/>
            <person name="Davis C.M."/>
            <person name="Simpson J.R."/>
            <person name="Lauterbach L."/>
            <person name="Steele A.D."/>
            <person name="Gui C."/>
            <person name="Meng S."/>
            <person name="Li G."/>
            <person name="Viehrig K."/>
            <person name="Ye F."/>
            <person name="Su P."/>
            <person name="Kiefer A.F."/>
            <person name="Nichols A."/>
            <person name="Cepeda A.J."/>
            <person name="Yan W."/>
            <person name="Fan B."/>
            <person name="Jiang Y."/>
            <person name="Adhikari A."/>
            <person name="Zheng C.-J."/>
            <person name="Schuster L."/>
            <person name="Cowan T.M."/>
            <person name="Smanski M.J."/>
            <person name="Chevrette M.G."/>
            <person name="De Carvalho L.P.S."/>
            <person name="Shen B."/>
        </authorList>
    </citation>
    <scope>NUCLEOTIDE SEQUENCE [LARGE SCALE GENOMIC DNA]</scope>
    <source>
        <strain evidence="2 3">NPDC013366</strain>
    </source>
</reference>
<proteinExistence type="predicted"/>
<accession>A0ABW6Z985</accession>
<evidence type="ECO:0000313" key="3">
    <source>
        <dbReference type="Proteomes" id="UP001603418"/>
    </source>
</evidence>
<keyword evidence="1" id="KW-0732">Signal</keyword>
<keyword evidence="3" id="KW-1185">Reference proteome</keyword>
<dbReference type="Proteomes" id="UP001603418">
    <property type="component" value="Unassembled WGS sequence"/>
</dbReference>
<sequence length="52" mass="5395">MLKTTSAVVKKFSAFACVAMFAIAGAFTLTPAADAHPVTTASSAYLDNNGWQ</sequence>
<protein>
    <submittedName>
        <fullName evidence="2">Uncharacterized protein</fullName>
    </submittedName>
</protein>
<evidence type="ECO:0000313" key="2">
    <source>
        <dbReference type="EMBL" id="MFF9887718.1"/>
    </source>
</evidence>